<comment type="caution">
    <text evidence="1">The sequence shown here is derived from an EMBL/GenBank/DDBJ whole genome shotgun (WGS) entry which is preliminary data.</text>
</comment>
<reference evidence="1 2" key="1">
    <citation type="submission" date="2018-06" db="EMBL/GenBank/DDBJ databases">
        <title>Genome Sequence of the Brown Rot Fungal Pathogen Monilinia fructigena.</title>
        <authorList>
            <person name="Landi L."/>
            <person name="De Miccolis Angelini R.M."/>
            <person name="Pollastro S."/>
            <person name="Abate D."/>
            <person name="Faretra F."/>
            <person name="Romanazzi G."/>
        </authorList>
    </citation>
    <scope>NUCLEOTIDE SEQUENCE [LARGE SCALE GENOMIC DNA]</scope>
    <source>
        <strain evidence="1 2">Mfrg269</strain>
    </source>
</reference>
<keyword evidence="2" id="KW-1185">Reference proteome</keyword>
<sequence>MLRSFRVSAKAVELSVGVAESSMDAKNPVKYRLHQSEVAAFSKALTVVPIPLIIGLCRTVVIHATLIRASVSQLVSRLIAFDAYMAWGPSNADFELVYEGMAFKEGPLGSIGRVSLYTPDHRSAVDAYPYMLIQRPKDFQRALQTFKGSNRFGIKDVGDAVYRSASCF</sequence>
<gene>
    <name evidence="1" type="ORF">DID88_006047</name>
</gene>
<protein>
    <submittedName>
        <fullName evidence="1">Uncharacterized protein</fullName>
    </submittedName>
</protein>
<proteinExistence type="predicted"/>
<organism evidence="1 2">
    <name type="scientific">Monilinia fructigena</name>
    <dbReference type="NCBI Taxonomy" id="38457"/>
    <lineage>
        <taxon>Eukaryota</taxon>
        <taxon>Fungi</taxon>
        <taxon>Dikarya</taxon>
        <taxon>Ascomycota</taxon>
        <taxon>Pezizomycotina</taxon>
        <taxon>Leotiomycetes</taxon>
        <taxon>Helotiales</taxon>
        <taxon>Sclerotiniaceae</taxon>
        <taxon>Monilinia</taxon>
    </lineage>
</organism>
<name>A0A395IDC0_9HELO</name>
<dbReference type="EMBL" id="QKRW01000085">
    <property type="protein sequence ID" value="RAL58367.1"/>
    <property type="molecule type" value="Genomic_DNA"/>
</dbReference>
<dbReference type="AlphaFoldDB" id="A0A395IDC0"/>
<evidence type="ECO:0000313" key="2">
    <source>
        <dbReference type="Proteomes" id="UP000249056"/>
    </source>
</evidence>
<accession>A0A395IDC0</accession>
<evidence type="ECO:0000313" key="1">
    <source>
        <dbReference type="EMBL" id="RAL58367.1"/>
    </source>
</evidence>
<dbReference type="Proteomes" id="UP000249056">
    <property type="component" value="Unassembled WGS sequence"/>
</dbReference>